<keyword evidence="2" id="KW-0812">Transmembrane</keyword>
<dbReference type="Gene3D" id="2.40.30.170">
    <property type="match status" value="1"/>
</dbReference>
<comment type="caution">
    <text evidence="3">The sequence shown here is derived from an EMBL/GenBank/DDBJ whole genome shotgun (WGS) entry which is preliminary data.</text>
</comment>
<name>A0A6G4R265_9CAUL</name>
<keyword evidence="2" id="KW-1133">Transmembrane helix</keyword>
<dbReference type="RefSeq" id="WP_165261609.1">
    <property type="nucleotide sequence ID" value="NZ_JAAKGT010000011.1"/>
</dbReference>
<feature type="coiled-coil region" evidence="1">
    <location>
        <begin position="201"/>
        <end position="235"/>
    </location>
</feature>
<dbReference type="EMBL" id="JAAKGT010000011">
    <property type="protein sequence ID" value="NGM51799.1"/>
    <property type="molecule type" value="Genomic_DNA"/>
</dbReference>
<reference evidence="3" key="1">
    <citation type="submission" date="2020-02" db="EMBL/GenBank/DDBJ databases">
        <authorList>
            <person name="Gao J."/>
            <person name="Sun J."/>
        </authorList>
    </citation>
    <scope>NUCLEOTIDE SEQUENCE</scope>
    <source>
        <strain evidence="3">602-2</strain>
    </source>
</reference>
<accession>A0A6G4R265</accession>
<evidence type="ECO:0000256" key="1">
    <source>
        <dbReference type="SAM" id="Coils"/>
    </source>
</evidence>
<proteinExistence type="predicted"/>
<feature type="transmembrane region" description="Helical" evidence="2">
    <location>
        <begin position="39"/>
        <end position="58"/>
    </location>
</feature>
<gene>
    <name evidence="3" type="ORF">G5B46_19470</name>
</gene>
<dbReference type="AlphaFoldDB" id="A0A6G4R265"/>
<keyword evidence="1" id="KW-0175">Coiled coil</keyword>
<sequence>MHPPPADDAKPSPLFRERAVEAARSRIGSPGGTFGVSSWLLTGFMGALLVAGFAFLILTRYSRVERAPGLIQPDAGAIKLTTTRAGVISEVYVKDGQAITAGAPLMKIALDATVEGGHVSGLYSAATAQQEQAIGAQAEARRASAQQTEAYSLAKQDGLVANIAQLEQQLDLQRGRQALNEQSVASARELFEKRLMPAIQLRQREDSLLEAKISVANLERQLVEARTSLLQARIETRRAQAEGASAQADIAKARAELFERRAALASEGQIILTAERAGRVAALAARPGQTAAPGGQLAILLPTNAHQTAELWVPSKAVGFVRKGDRVRLLYDAFPYQRFGVGGATITEISDAPVAPADQPAGVAGPESKEALYRIVAKLDRQSVAAYGREWPLMPGMRLQAEIVLDRHSLIDALFDPILAMRARSKAQ</sequence>
<evidence type="ECO:0000313" key="3">
    <source>
        <dbReference type="EMBL" id="NGM51799.1"/>
    </source>
</evidence>
<dbReference type="PANTHER" id="PTHR30386">
    <property type="entry name" value="MEMBRANE FUSION SUBUNIT OF EMRAB-TOLC MULTIDRUG EFFLUX PUMP"/>
    <property type="match status" value="1"/>
</dbReference>
<dbReference type="PRINTS" id="PR01490">
    <property type="entry name" value="RTXTOXIND"/>
</dbReference>
<dbReference type="PANTHER" id="PTHR30386:SF28">
    <property type="entry name" value="EXPORTED PROTEIN"/>
    <property type="match status" value="1"/>
</dbReference>
<keyword evidence="2" id="KW-0472">Membrane</keyword>
<evidence type="ECO:0000256" key="2">
    <source>
        <dbReference type="SAM" id="Phobius"/>
    </source>
</evidence>
<organism evidence="3">
    <name type="scientific">Caulobacter sp. 602-2</name>
    <dbReference type="NCBI Taxonomy" id="2710887"/>
    <lineage>
        <taxon>Bacteria</taxon>
        <taxon>Pseudomonadati</taxon>
        <taxon>Pseudomonadota</taxon>
        <taxon>Alphaproteobacteria</taxon>
        <taxon>Caulobacterales</taxon>
        <taxon>Caulobacteraceae</taxon>
        <taxon>Caulobacter</taxon>
    </lineage>
</organism>
<protein>
    <submittedName>
        <fullName evidence="3">HlyD family efflux transporter periplasmic adaptor subunit</fullName>
    </submittedName>
</protein>
<dbReference type="InterPro" id="IPR050739">
    <property type="entry name" value="MFP"/>
</dbReference>